<dbReference type="SUPFAM" id="SSF53218">
    <property type="entry name" value="Molybdenum cofactor biosynthesis proteins"/>
    <property type="match status" value="2"/>
</dbReference>
<accession>A0A226EQA4</accession>
<dbReference type="EMBL" id="LNIX01000002">
    <property type="protein sequence ID" value="OXA59805.1"/>
    <property type="molecule type" value="Genomic_DNA"/>
</dbReference>
<dbReference type="GO" id="GO:0006777">
    <property type="term" value="P:Mo-molybdopterin cofactor biosynthetic process"/>
    <property type="evidence" value="ECO:0007669"/>
    <property type="project" value="UniProtKB-UniRule"/>
</dbReference>
<dbReference type="GO" id="GO:0046872">
    <property type="term" value="F:metal ion binding"/>
    <property type="evidence" value="ECO:0007669"/>
    <property type="project" value="UniProtKB-UniRule"/>
</dbReference>
<dbReference type="PROSITE" id="PS01079">
    <property type="entry name" value="MOCF_BIOSYNTHESIS_2"/>
    <property type="match status" value="1"/>
</dbReference>
<organism evidence="15 16">
    <name type="scientific">Folsomia candida</name>
    <name type="common">Springtail</name>
    <dbReference type="NCBI Taxonomy" id="158441"/>
    <lineage>
        <taxon>Eukaryota</taxon>
        <taxon>Metazoa</taxon>
        <taxon>Ecdysozoa</taxon>
        <taxon>Arthropoda</taxon>
        <taxon>Hexapoda</taxon>
        <taxon>Collembola</taxon>
        <taxon>Entomobryomorpha</taxon>
        <taxon>Isotomoidea</taxon>
        <taxon>Isotomidae</taxon>
        <taxon>Proisotominae</taxon>
        <taxon>Folsomia</taxon>
    </lineage>
</organism>
<keyword evidence="12" id="KW-0511">Multifunctional enzyme</keyword>
<dbReference type="GO" id="GO:0005524">
    <property type="term" value="F:ATP binding"/>
    <property type="evidence" value="ECO:0007669"/>
    <property type="project" value="UniProtKB-UniRule"/>
</dbReference>
<proteinExistence type="inferred from homology"/>
<evidence type="ECO:0000256" key="9">
    <source>
        <dbReference type="ARBA" id="ARBA00022840"/>
    </source>
</evidence>
<dbReference type="Proteomes" id="UP000198287">
    <property type="component" value="Unassembled WGS sequence"/>
</dbReference>
<evidence type="ECO:0000256" key="8">
    <source>
        <dbReference type="ARBA" id="ARBA00022741"/>
    </source>
</evidence>
<comment type="pathway">
    <text evidence="2 13">Cofactor biosynthesis; molybdopterin biosynthesis.</text>
</comment>
<dbReference type="Gene3D" id="2.170.190.11">
    <property type="entry name" value="Molybdopterin biosynthesis moea protein, domain 3"/>
    <property type="match status" value="1"/>
</dbReference>
<name>A0A226EQA4_FOLCA</name>
<dbReference type="GO" id="GO:0007529">
    <property type="term" value="P:establishment of synaptic specificity at neuromuscular junction"/>
    <property type="evidence" value="ECO:0007669"/>
    <property type="project" value="TreeGrafter"/>
</dbReference>
<keyword evidence="11 13" id="KW-0501">Molybdenum cofactor biosynthesis</keyword>
<evidence type="ECO:0000256" key="11">
    <source>
        <dbReference type="ARBA" id="ARBA00023150"/>
    </source>
</evidence>
<comment type="similarity">
    <text evidence="4">In the C-terminal section; belongs to the MoeA family.</text>
</comment>
<dbReference type="GO" id="GO:0005829">
    <property type="term" value="C:cytosol"/>
    <property type="evidence" value="ECO:0007669"/>
    <property type="project" value="TreeGrafter"/>
</dbReference>
<dbReference type="InterPro" id="IPR001453">
    <property type="entry name" value="MoaB/Mog_dom"/>
</dbReference>
<evidence type="ECO:0000313" key="16">
    <source>
        <dbReference type="Proteomes" id="UP000198287"/>
    </source>
</evidence>
<evidence type="ECO:0000256" key="10">
    <source>
        <dbReference type="ARBA" id="ARBA00022842"/>
    </source>
</evidence>
<keyword evidence="9" id="KW-0067">ATP-binding</keyword>
<dbReference type="InterPro" id="IPR008284">
    <property type="entry name" value="MoCF_biosynth_CS"/>
</dbReference>
<comment type="cofactor">
    <cofactor evidence="1 13">
        <name>Mg(2+)</name>
        <dbReference type="ChEBI" id="CHEBI:18420"/>
    </cofactor>
</comment>
<evidence type="ECO:0000256" key="12">
    <source>
        <dbReference type="ARBA" id="ARBA00023268"/>
    </source>
</evidence>
<dbReference type="CDD" id="cd00886">
    <property type="entry name" value="MogA_MoaB"/>
    <property type="match status" value="1"/>
</dbReference>
<keyword evidence="7 13" id="KW-0479">Metal-binding</keyword>
<dbReference type="Pfam" id="PF03454">
    <property type="entry name" value="MoeA_C"/>
    <property type="match status" value="1"/>
</dbReference>
<dbReference type="SMART" id="SM00852">
    <property type="entry name" value="MoCF_biosynth"/>
    <property type="match status" value="2"/>
</dbReference>
<keyword evidence="5 13" id="KW-0500">Molybdenum</keyword>
<dbReference type="InterPro" id="IPR005111">
    <property type="entry name" value="MoeA_C_domain_IV"/>
</dbReference>
<dbReference type="CDD" id="cd00887">
    <property type="entry name" value="MoeA"/>
    <property type="match status" value="1"/>
</dbReference>
<dbReference type="FunFam" id="3.40.980.10:FF:000002">
    <property type="entry name" value="Molybdopterin molybdenumtransferase"/>
    <property type="match status" value="1"/>
</dbReference>
<feature type="domain" description="MoaB/Mog" evidence="14">
    <location>
        <begin position="382"/>
        <end position="526"/>
    </location>
</feature>
<evidence type="ECO:0000313" key="15">
    <source>
        <dbReference type="EMBL" id="OXA59805.1"/>
    </source>
</evidence>
<dbReference type="GO" id="GO:0097112">
    <property type="term" value="P:gamma-aminobutyric acid receptor clustering"/>
    <property type="evidence" value="ECO:0007669"/>
    <property type="project" value="TreeGrafter"/>
</dbReference>
<dbReference type="InterPro" id="IPR036425">
    <property type="entry name" value="MoaB/Mog-like_dom_sf"/>
</dbReference>
<evidence type="ECO:0000256" key="6">
    <source>
        <dbReference type="ARBA" id="ARBA00022679"/>
    </source>
</evidence>
<keyword evidence="6 13" id="KW-0808">Transferase</keyword>
<dbReference type="SUPFAM" id="SSF63867">
    <property type="entry name" value="MoeA C-terminal domain-like"/>
    <property type="match status" value="1"/>
</dbReference>
<keyword evidence="16" id="KW-1185">Reference proteome</keyword>
<evidence type="ECO:0000256" key="4">
    <source>
        <dbReference type="ARBA" id="ARBA00008339"/>
    </source>
</evidence>
<dbReference type="Gene3D" id="3.40.980.10">
    <property type="entry name" value="MoaB/Mog-like domain"/>
    <property type="match status" value="2"/>
</dbReference>
<sequence>MDATLRVGILTVSDRCSAGEAKDVSGDTLSAYIQSHWPQGKVTVRDCIPDEKAQITNVLMDWTDQERLDIIFTTGGTGFSPRDVTPEATKAVLDKAAPGLVVAMIQGSMQSTPMAMLSRPVCGVRNRTLIINLPGSVKGCVENFMIVEKQLKHAVDLLRDAKGNIENVHSQIQKPLKLKTKVNAINVADRARRSPFETIQVEIAQNIVITQCGDEYLTETRTLRNALGFVIAEDVDAKDPLPPFPASIKDGYAVKVGPQLKEGSLLNVTGDSTAGESPEKCQVDTNFSVRISTGAPVPSGADAVIQIEDTELVEKTEDGNDEKVIRILKTPIVKQDIRAIGSDIQSGERVLQKGTRLGPTELGILATVGITQFKVFKKPIVALISTGNELQSPNDAILIKGKIRDSNKTTLASLMAQEGFQTKDVGIAKDSPQELLDTLCAGFSVADIIVCTGGVSMGEKDYLKRVLKTDLDADIHFGSLLMKPGKPTTFATCMYQERKKYIFALPGNPVSATVSSYLFVVPACRKLSGWSHPFHPKIKVQAEKQLKVDPTRPEYHRVTVSWSTSCGIPVAQSTGNQISSRLLSFNRADALLMLPQGSDSKKVVESGEFLEAILLSA</sequence>
<protein>
    <submittedName>
        <fullName evidence="15">Gephyrin</fullName>
    </submittedName>
</protein>
<dbReference type="InterPro" id="IPR005110">
    <property type="entry name" value="MoeA_linker/N"/>
</dbReference>
<evidence type="ECO:0000256" key="13">
    <source>
        <dbReference type="RuleBase" id="RU365090"/>
    </source>
</evidence>
<evidence type="ECO:0000256" key="7">
    <source>
        <dbReference type="ARBA" id="ARBA00022723"/>
    </source>
</evidence>
<dbReference type="GO" id="GO:0061599">
    <property type="term" value="F:molybdopterin molybdotransferase activity"/>
    <property type="evidence" value="ECO:0007669"/>
    <property type="project" value="UniProtKB-UniRule"/>
</dbReference>
<dbReference type="PANTHER" id="PTHR10192:SF5">
    <property type="entry name" value="GEPHYRIN"/>
    <property type="match status" value="1"/>
</dbReference>
<comment type="catalytic activity">
    <reaction evidence="13">
        <text>molybdopterin + ATP + H(+) = adenylyl-molybdopterin + diphosphate</text>
        <dbReference type="Rhea" id="RHEA:31331"/>
        <dbReference type="ChEBI" id="CHEBI:15378"/>
        <dbReference type="ChEBI" id="CHEBI:30616"/>
        <dbReference type="ChEBI" id="CHEBI:33019"/>
        <dbReference type="ChEBI" id="CHEBI:58698"/>
        <dbReference type="ChEBI" id="CHEBI:62727"/>
    </reaction>
</comment>
<evidence type="ECO:0000256" key="2">
    <source>
        <dbReference type="ARBA" id="ARBA00005046"/>
    </source>
</evidence>
<evidence type="ECO:0000259" key="14">
    <source>
        <dbReference type="SMART" id="SM00852"/>
    </source>
</evidence>
<dbReference type="AlphaFoldDB" id="A0A226EQA4"/>
<dbReference type="Pfam" id="PF00994">
    <property type="entry name" value="MoCF_biosynth"/>
    <property type="match status" value="2"/>
</dbReference>
<comment type="function">
    <text evidence="13">Catalyzes two steps in the biosynthesis of the molybdenum cofactor. In the first step, molybdopterin is adenylated. Subsequently, molybdate is inserted into adenylated molybdopterin and AMP is released.</text>
</comment>
<comment type="catalytic activity">
    <reaction evidence="13">
        <text>adenylyl-molybdopterin + molybdate = Mo-molybdopterin + AMP + H(+)</text>
        <dbReference type="Rhea" id="RHEA:35047"/>
        <dbReference type="ChEBI" id="CHEBI:15378"/>
        <dbReference type="ChEBI" id="CHEBI:36264"/>
        <dbReference type="ChEBI" id="CHEBI:62727"/>
        <dbReference type="ChEBI" id="CHEBI:71302"/>
        <dbReference type="ChEBI" id="CHEBI:456215"/>
    </reaction>
</comment>
<dbReference type="SUPFAM" id="SSF63882">
    <property type="entry name" value="MoeA N-terminal region -like"/>
    <property type="match status" value="1"/>
</dbReference>
<dbReference type="GO" id="GO:0030425">
    <property type="term" value="C:dendrite"/>
    <property type="evidence" value="ECO:0007669"/>
    <property type="project" value="TreeGrafter"/>
</dbReference>
<evidence type="ECO:0000256" key="3">
    <source>
        <dbReference type="ARBA" id="ARBA00007589"/>
    </source>
</evidence>
<dbReference type="PANTHER" id="PTHR10192">
    <property type="entry name" value="MOLYBDOPTERIN BIOSYNTHESIS PROTEIN"/>
    <property type="match status" value="1"/>
</dbReference>
<dbReference type="InterPro" id="IPR036135">
    <property type="entry name" value="MoeA_linker/N_sf"/>
</dbReference>
<keyword evidence="10 13" id="KW-0460">Magnesium</keyword>
<dbReference type="OMA" id="CFKINTG"/>
<dbReference type="GO" id="GO:0061598">
    <property type="term" value="F:molybdopterin adenylyltransferase activity"/>
    <property type="evidence" value="ECO:0007669"/>
    <property type="project" value="UniProtKB-UniRule"/>
</dbReference>
<dbReference type="UniPathway" id="UPA00344"/>
<comment type="similarity">
    <text evidence="3">In the N-terminal section; belongs to the MoaB/Mog family.</text>
</comment>
<dbReference type="Pfam" id="PF03453">
    <property type="entry name" value="MoeA_N"/>
    <property type="match status" value="1"/>
</dbReference>
<dbReference type="GO" id="GO:0098970">
    <property type="term" value="P:postsynaptic neurotransmitter receptor diffusion trapping"/>
    <property type="evidence" value="ECO:0007669"/>
    <property type="project" value="TreeGrafter"/>
</dbReference>
<dbReference type="FunFam" id="2.170.190.11:FF:000001">
    <property type="entry name" value="Molybdopterin molybdenumtransferase"/>
    <property type="match status" value="1"/>
</dbReference>
<dbReference type="Gene3D" id="3.90.105.10">
    <property type="entry name" value="Molybdopterin biosynthesis moea protein, domain 2"/>
    <property type="match status" value="1"/>
</dbReference>
<dbReference type="GO" id="GO:0072579">
    <property type="term" value="P:glycine receptor clustering"/>
    <property type="evidence" value="ECO:0007669"/>
    <property type="project" value="TreeGrafter"/>
</dbReference>
<feature type="domain" description="MoaB/Mog" evidence="14">
    <location>
        <begin position="8"/>
        <end position="154"/>
    </location>
</feature>
<keyword evidence="8" id="KW-0547">Nucleotide-binding</keyword>
<dbReference type="FunFam" id="3.40.980.10:FF:000001">
    <property type="entry name" value="Molybdopterin molybdenumtransferase"/>
    <property type="match status" value="1"/>
</dbReference>
<dbReference type="OrthoDB" id="4349954at2759"/>
<dbReference type="STRING" id="158441.A0A226EQA4"/>
<evidence type="ECO:0000256" key="5">
    <source>
        <dbReference type="ARBA" id="ARBA00022505"/>
    </source>
</evidence>
<evidence type="ECO:0000256" key="1">
    <source>
        <dbReference type="ARBA" id="ARBA00001946"/>
    </source>
</evidence>
<comment type="similarity">
    <text evidence="13">Belongs to the MoeA family.</text>
</comment>
<reference evidence="15 16" key="1">
    <citation type="submission" date="2015-12" db="EMBL/GenBank/DDBJ databases">
        <title>The genome of Folsomia candida.</title>
        <authorList>
            <person name="Faddeeva A."/>
            <person name="Derks M.F."/>
            <person name="Anvar Y."/>
            <person name="Smit S."/>
            <person name="Van Straalen N."/>
            <person name="Roelofs D."/>
        </authorList>
    </citation>
    <scope>NUCLEOTIDE SEQUENCE [LARGE SCALE GENOMIC DNA]</scope>
    <source>
        <strain evidence="15 16">VU population</strain>
        <tissue evidence="15">Whole body</tissue>
    </source>
</reference>
<dbReference type="InterPro" id="IPR036688">
    <property type="entry name" value="MoeA_C_domain_IV_sf"/>
</dbReference>
<dbReference type="NCBIfam" id="NF045515">
    <property type="entry name" value="Glp_gephyrin"/>
    <property type="match status" value="1"/>
</dbReference>
<gene>
    <name evidence="15" type="ORF">Fcan01_05361</name>
</gene>
<dbReference type="InterPro" id="IPR038987">
    <property type="entry name" value="MoeA-like"/>
</dbReference>
<dbReference type="NCBIfam" id="TIGR00177">
    <property type="entry name" value="molyb_syn"/>
    <property type="match status" value="2"/>
</dbReference>
<dbReference type="GO" id="GO:0099634">
    <property type="term" value="C:postsynaptic specialization membrane"/>
    <property type="evidence" value="ECO:0007669"/>
    <property type="project" value="GOC"/>
</dbReference>
<comment type="caution">
    <text evidence="15">The sequence shown here is derived from an EMBL/GenBank/DDBJ whole genome shotgun (WGS) entry which is preliminary data.</text>
</comment>
<dbReference type="Gene3D" id="2.40.340.10">
    <property type="entry name" value="MoeA, C-terminal, domain IV"/>
    <property type="match status" value="1"/>
</dbReference>